<dbReference type="InterPro" id="IPR014711">
    <property type="entry name" value="TopoI_cat_a-hlx-sub_euk"/>
</dbReference>
<evidence type="ECO:0000256" key="6">
    <source>
        <dbReference type="ARBA" id="ARBA00023235"/>
    </source>
</evidence>
<keyword evidence="6" id="KW-0413">Isomerase</keyword>
<dbReference type="Gene3D" id="1.10.132.120">
    <property type="match status" value="1"/>
</dbReference>
<dbReference type="InterPro" id="IPR001631">
    <property type="entry name" value="TopoI"/>
</dbReference>
<dbReference type="PRINTS" id="PR00416">
    <property type="entry name" value="EUTPISMRASEI"/>
</dbReference>
<dbReference type="Gene3D" id="3.30.66.10">
    <property type="entry name" value="DNA topoisomerase I domain"/>
    <property type="match status" value="1"/>
</dbReference>
<evidence type="ECO:0000259" key="7">
    <source>
        <dbReference type="Pfam" id="PF01028"/>
    </source>
</evidence>
<protein>
    <recommendedName>
        <fullName evidence="3">DNA topoisomerase</fullName>
        <ecNumber evidence="3">5.6.2.1</ecNumber>
    </recommendedName>
</protein>
<name>A0ABW4I0G8_9SPHN</name>
<dbReference type="InterPro" id="IPR013500">
    <property type="entry name" value="TopoI_cat_euk"/>
</dbReference>
<sequence length="325" mass="36837">MPGITRRRFGRAWGYFAPDGKRITDRDEIDRLNGVGLPPAYANAWFCPDPTGHIQAIGYDERGRKQYRYHPDFRAAQEAAKYDRCPAFGHLLPRLRAEVEKDLARSGLSKEKACAAVVRLLDLSKVRIGNEAYAQENKSFGATTLRKRHAAVKGGALKLEFRAKSGKMRRLTISDRSLLRFVNKMQDLPGQHLFRWCDEAGELHPVTSTDVNQYIKDAMQADFTAKHFRTWGASVIAYRVLFDTHGDVSLKQMLEIVSDELGNTPSIARKSYVHPALIDLAKSGAHWDSNMKLPRSMRYLDRYERGLIAFLGQLDEARAEQRDAA</sequence>
<evidence type="ECO:0000256" key="3">
    <source>
        <dbReference type="ARBA" id="ARBA00012891"/>
    </source>
</evidence>
<keyword evidence="5" id="KW-0238">DNA-binding</keyword>
<comment type="similarity">
    <text evidence="2">Belongs to the type IB topoisomerase family.</text>
</comment>
<dbReference type="Gene3D" id="3.90.15.10">
    <property type="entry name" value="Topoisomerase I, Chain A, domain 3"/>
    <property type="match status" value="1"/>
</dbReference>
<dbReference type="InterPro" id="IPR035447">
    <property type="entry name" value="DNA_topo_I_N_sf"/>
</dbReference>
<evidence type="ECO:0000313" key="10">
    <source>
        <dbReference type="Proteomes" id="UP001597115"/>
    </source>
</evidence>
<evidence type="ECO:0000259" key="8">
    <source>
        <dbReference type="Pfam" id="PF21338"/>
    </source>
</evidence>
<keyword evidence="4" id="KW-0799">Topoisomerase</keyword>
<feature type="domain" description="DNA topoisomerase I catalytic core eukaryotic-type" evidence="7">
    <location>
        <begin position="72"/>
        <end position="247"/>
    </location>
</feature>
<evidence type="ECO:0000313" key="9">
    <source>
        <dbReference type="EMBL" id="MFD1610921.1"/>
    </source>
</evidence>
<comment type="catalytic activity">
    <reaction evidence="1">
        <text>ATP-independent breakage of single-stranded DNA, followed by passage and rejoining.</text>
        <dbReference type="EC" id="5.6.2.1"/>
    </reaction>
</comment>
<comment type="caution">
    <text evidence="9">The sequence shown here is derived from an EMBL/GenBank/DDBJ whole genome shotgun (WGS) entry which is preliminary data.</text>
</comment>
<proteinExistence type="inferred from homology"/>
<dbReference type="InterPro" id="IPR049331">
    <property type="entry name" value="Top1B_N_bact"/>
</dbReference>
<evidence type="ECO:0000256" key="4">
    <source>
        <dbReference type="ARBA" id="ARBA00023029"/>
    </source>
</evidence>
<evidence type="ECO:0000256" key="2">
    <source>
        <dbReference type="ARBA" id="ARBA00006645"/>
    </source>
</evidence>
<evidence type="ECO:0000256" key="5">
    <source>
        <dbReference type="ARBA" id="ARBA00023125"/>
    </source>
</evidence>
<dbReference type="SUPFAM" id="SSF56349">
    <property type="entry name" value="DNA breaking-rejoining enzymes"/>
    <property type="match status" value="1"/>
</dbReference>
<dbReference type="Pfam" id="PF01028">
    <property type="entry name" value="Topoisom_I"/>
    <property type="match status" value="1"/>
</dbReference>
<evidence type="ECO:0000256" key="1">
    <source>
        <dbReference type="ARBA" id="ARBA00000213"/>
    </source>
</evidence>
<dbReference type="PROSITE" id="PS52038">
    <property type="entry name" value="TOPO_IB_2"/>
    <property type="match status" value="1"/>
</dbReference>
<organism evidence="9 10">
    <name type="scientific">Sphingomonas tabacisoli</name>
    <dbReference type="NCBI Taxonomy" id="2249466"/>
    <lineage>
        <taxon>Bacteria</taxon>
        <taxon>Pseudomonadati</taxon>
        <taxon>Pseudomonadota</taxon>
        <taxon>Alphaproteobacteria</taxon>
        <taxon>Sphingomonadales</taxon>
        <taxon>Sphingomonadaceae</taxon>
        <taxon>Sphingomonas</taxon>
    </lineage>
</organism>
<dbReference type="SUPFAM" id="SSF55869">
    <property type="entry name" value="DNA topoisomerase I domain"/>
    <property type="match status" value="1"/>
</dbReference>
<accession>A0ABW4I0G8</accession>
<keyword evidence="10" id="KW-1185">Reference proteome</keyword>
<dbReference type="Proteomes" id="UP001597115">
    <property type="component" value="Unassembled WGS sequence"/>
</dbReference>
<dbReference type="RefSeq" id="WP_380890001.1">
    <property type="nucleotide sequence ID" value="NZ_JBHUDY010000001.1"/>
</dbReference>
<gene>
    <name evidence="9" type="ORF">ACFSCW_03810</name>
</gene>
<dbReference type="Pfam" id="PF21338">
    <property type="entry name" value="Top1B_N_bact"/>
    <property type="match status" value="1"/>
</dbReference>
<dbReference type="InterPro" id="IPR011010">
    <property type="entry name" value="DNA_brk_join_enz"/>
</dbReference>
<dbReference type="EMBL" id="JBHUDY010000001">
    <property type="protein sequence ID" value="MFD1610921.1"/>
    <property type="molecule type" value="Genomic_DNA"/>
</dbReference>
<dbReference type="EC" id="5.6.2.1" evidence="3"/>
<feature type="domain" description="DNA topoisomerase IB N-terminal" evidence="8">
    <location>
        <begin position="13"/>
        <end position="60"/>
    </location>
</feature>
<reference evidence="10" key="1">
    <citation type="journal article" date="2019" name="Int. J. Syst. Evol. Microbiol.">
        <title>The Global Catalogue of Microorganisms (GCM) 10K type strain sequencing project: providing services to taxonomists for standard genome sequencing and annotation.</title>
        <authorList>
            <consortium name="The Broad Institute Genomics Platform"/>
            <consortium name="The Broad Institute Genome Sequencing Center for Infectious Disease"/>
            <person name="Wu L."/>
            <person name="Ma J."/>
        </authorList>
    </citation>
    <scope>NUCLEOTIDE SEQUENCE [LARGE SCALE GENOMIC DNA]</scope>
    <source>
        <strain evidence="10">CGMCC 1.16275</strain>
    </source>
</reference>